<keyword evidence="4" id="KW-1185">Reference proteome</keyword>
<proteinExistence type="predicted"/>
<protein>
    <submittedName>
        <fullName evidence="2">DUF1854 domain-containing protein</fullName>
    </submittedName>
</protein>
<feature type="domain" description="DUF1854" evidence="1">
    <location>
        <begin position="25"/>
        <end position="154"/>
    </location>
</feature>
<dbReference type="InterPro" id="IPR015005">
    <property type="entry name" value="DUF1854"/>
</dbReference>
<dbReference type="OrthoDB" id="212426at2"/>
<reference evidence="2 4" key="1">
    <citation type="submission" date="2018-12" db="EMBL/GenBank/DDBJ databases">
        <title>Whole genome sequence of a Pandoraea apista isolate from a patient with cystic fibrosis.</title>
        <authorList>
            <person name="Kenna D.T."/>
            <person name="Turton J.F."/>
        </authorList>
    </citation>
    <scope>NUCLEOTIDE SEQUENCE [LARGE SCALE GENOMIC DNA]</scope>
    <source>
        <strain evidence="2 4">Pa13324</strain>
    </source>
</reference>
<evidence type="ECO:0000313" key="2">
    <source>
        <dbReference type="EMBL" id="RSK81351.1"/>
    </source>
</evidence>
<evidence type="ECO:0000313" key="5">
    <source>
        <dbReference type="Proteomes" id="UP000364291"/>
    </source>
</evidence>
<dbReference type="STRING" id="93218.XM39_21915"/>
<name>A0A0B5FHF9_9BURK</name>
<sequence>MKIDFTLSRNAFGRLVLTDAAGIAHEGVVPVRAFPIAAPDDGLALVSTEGRELVWLDSLDVLPTAMRSLLAEELAAREFMPEVQRILSVSTYATPSTWTVETNRGEASFVLRGEEDIRRLGGQTLLISDSHGIHFLIRDTGKLDKPSRKILDRFL</sequence>
<dbReference type="AlphaFoldDB" id="A0A0B5FHF9"/>
<dbReference type="EMBL" id="CABPSX010000004">
    <property type="protein sequence ID" value="VVG71404.1"/>
    <property type="molecule type" value="Genomic_DNA"/>
</dbReference>
<evidence type="ECO:0000259" key="1">
    <source>
        <dbReference type="Pfam" id="PF08909"/>
    </source>
</evidence>
<evidence type="ECO:0000313" key="3">
    <source>
        <dbReference type="EMBL" id="VVG71404.1"/>
    </source>
</evidence>
<dbReference type="RefSeq" id="WP_042116264.1">
    <property type="nucleotide sequence ID" value="NZ_CABPSX010000004.1"/>
</dbReference>
<gene>
    <name evidence="2" type="ORF">EJE83_11580</name>
    <name evidence="3" type="ORF">PAP18089_02381</name>
</gene>
<dbReference type="KEGG" id="papi:SG18_21730"/>
<dbReference type="Proteomes" id="UP000364291">
    <property type="component" value="Unassembled WGS sequence"/>
</dbReference>
<dbReference type="Pfam" id="PF08909">
    <property type="entry name" value="DUF1854"/>
    <property type="match status" value="1"/>
</dbReference>
<dbReference type="EMBL" id="RWHX01000017">
    <property type="protein sequence ID" value="RSK81351.1"/>
    <property type="molecule type" value="Genomic_DNA"/>
</dbReference>
<reference evidence="3 5" key="2">
    <citation type="submission" date="2019-08" db="EMBL/GenBank/DDBJ databases">
        <authorList>
            <person name="Peeters C."/>
        </authorList>
    </citation>
    <scope>NUCLEOTIDE SEQUENCE [LARGE SCALE GENOMIC DNA]</scope>
    <source>
        <strain evidence="3 5">LMG 18089</strain>
    </source>
</reference>
<accession>A0A0B5FHF9</accession>
<organism evidence="3 5">
    <name type="scientific">Pandoraea apista</name>
    <dbReference type="NCBI Taxonomy" id="93218"/>
    <lineage>
        <taxon>Bacteria</taxon>
        <taxon>Pseudomonadati</taxon>
        <taxon>Pseudomonadota</taxon>
        <taxon>Betaproteobacteria</taxon>
        <taxon>Burkholderiales</taxon>
        <taxon>Burkholderiaceae</taxon>
        <taxon>Pandoraea</taxon>
    </lineage>
</organism>
<dbReference type="GeneID" id="47015066"/>
<evidence type="ECO:0000313" key="4">
    <source>
        <dbReference type="Proteomes" id="UP000270216"/>
    </source>
</evidence>
<dbReference type="Proteomes" id="UP000270216">
    <property type="component" value="Unassembled WGS sequence"/>
</dbReference>